<feature type="transmembrane region" description="Helical" evidence="1">
    <location>
        <begin position="374"/>
        <end position="395"/>
    </location>
</feature>
<feature type="transmembrane region" description="Helical" evidence="1">
    <location>
        <begin position="106"/>
        <end position="126"/>
    </location>
</feature>
<dbReference type="GeneID" id="97392577"/>
<feature type="transmembrane region" description="Helical" evidence="1">
    <location>
        <begin position="132"/>
        <end position="150"/>
    </location>
</feature>
<dbReference type="OrthoDB" id="1637636at2"/>
<feature type="transmembrane region" description="Helical" evidence="1">
    <location>
        <begin position="157"/>
        <end position="173"/>
    </location>
</feature>
<dbReference type="AlphaFoldDB" id="A0A173U3E7"/>
<feature type="transmembrane region" description="Helical" evidence="1">
    <location>
        <begin position="223"/>
        <end position="242"/>
    </location>
</feature>
<feature type="transmembrane region" description="Helical" evidence="1">
    <location>
        <begin position="12"/>
        <end position="34"/>
    </location>
</feature>
<protein>
    <submittedName>
        <fullName evidence="2">Predicted membrane protein</fullName>
    </submittedName>
</protein>
<dbReference type="Pfam" id="PF09586">
    <property type="entry name" value="YfhO"/>
    <property type="match status" value="1"/>
</dbReference>
<gene>
    <name evidence="2" type="ORF">ERS852448_01838</name>
</gene>
<keyword evidence="1" id="KW-0472">Membrane</keyword>
<evidence type="ECO:0000256" key="1">
    <source>
        <dbReference type="SAM" id="Phobius"/>
    </source>
</evidence>
<evidence type="ECO:0000313" key="2">
    <source>
        <dbReference type="EMBL" id="CUN09249.1"/>
    </source>
</evidence>
<dbReference type="PANTHER" id="PTHR38454">
    <property type="entry name" value="INTEGRAL MEMBRANE PROTEIN-RELATED"/>
    <property type="match status" value="1"/>
</dbReference>
<organism evidence="2 3">
    <name type="scientific">Eubacterium ramulus</name>
    <dbReference type="NCBI Taxonomy" id="39490"/>
    <lineage>
        <taxon>Bacteria</taxon>
        <taxon>Bacillati</taxon>
        <taxon>Bacillota</taxon>
        <taxon>Clostridia</taxon>
        <taxon>Eubacteriales</taxon>
        <taxon>Eubacteriaceae</taxon>
        <taxon>Eubacterium</taxon>
    </lineage>
</organism>
<accession>A0A173U3E7</accession>
<dbReference type="RefSeq" id="WP_055290374.1">
    <property type="nucleotide sequence ID" value="NZ_CP173382.1"/>
</dbReference>
<proteinExistence type="predicted"/>
<name>A0A173U3E7_EUBRA</name>
<dbReference type="InterPro" id="IPR018580">
    <property type="entry name" value="Uncharacterised_YfhO"/>
</dbReference>
<feature type="transmembrane region" description="Helical" evidence="1">
    <location>
        <begin position="416"/>
        <end position="436"/>
    </location>
</feature>
<sequence>MMKQSEDKKIEKLQTMIFTGILVAVFVLLIRLVWPDGCFYGSTTDWYNQHVTLAETIRNVCMQERTLAPSWISLGGGSNGFQFAYYGYYRPDIIIGCLFPQIPMTVLIPVYALSSYLAAVLLMQLWLRMKGMTPYAAFFGSMLFLLAGCFFQTHRQIMFVNYMPFLLLALIFLEKRRFALMSISLTLIYLHSFYYAIACLAVIGWFAVGMLRKEDVRGRRHLLFQGVTSVILSLGMAMMLLLPTFMTILEHKHSGEKATTWVDLVMPNIKNLLYDPYGLGLTLLCLYLLVLGLRVREVRWQCALLLAGSLFGVASYVLNATLYARGKILMPFVPVVIYYCMQVFQKIRKGETQWRLWPLLIFAVIMLTQRNQEWFAWVTLDGAILLTIVLVDLILRKHAHLTEEEEARQSLYGTGMFRYIGLFVMPFFIYLGAAAMEGWQGIPNAESGQTSGVNTEQTMSTDTDQSLGAGVVWHTGTENGAVSDTDTDTESEQFTEEEVQAFCGNRLYRCDKLTDTKKDCNALLFYGQQSANMYSSVTNPLYQNFYYNVVKMPIQINNRTALLEERNPLFAQLMGERYILTTENKMPSGYSILQQKGRYVIAENTDVLPIAYTTADCISDKQFASLDDMEKMTALSRYTVVENDRQKTVKVSEMDEIALPGLDAEEVSRDKQIQVTPVKNGYRITATESGVLRIPLDPDMKNGTLYFRFQVENHTADPVVISANGRRNKLSGLDAPYPNENNVFSYMLKEKGRDKYISLKLSAGTYDLTDIACYRFPTTLFQKKQVQSATLLPEEQWNKNSVLSCAITAGEDGYFITSIPMQNGLKLYVDGKVTKLEKVNTAFAGAKVTAGTHTVDLQFEPPGQRYGIMASLLSVILFGIWAAGTALRNRTRE</sequence>
<feature type="transmembrane region" description="Helical" evidence="1">
    <location>
        <begin position="866"/>
        <end position="887"/>
    </location>
</feature>
<feature type="transmembrane region" description="Helical" evidence="1">
    <location>
        <begin position="277"/>
        <end position="295"/>
    </location>
</feature>
<evidence type="ECO:0000313" key="3">
    <source>
        <dbReference type="Proteomes" id="UP000095492"/>
    </source>
</evidence>
<dbReference type="PANTHER" id="PTHR38454:SF1">
    <property type="entry name" value="INTEGRAL MEMBRANE PROTEIN"/>
    <property type="match status" value="1"/>
</dbReference>
<feature type="transmembrane region" description="Helical" evidence="1">
    <location>
        <begin position="68"/>
        <end position="86"/>
    </location>
</feature>
<keyword evidence="1" id="KW-1133">Transmembrane helix</keyword>
<dbReference type="STRING" id="39490.ERS852448_01838"/>
<feature type="transmembrane region" description="Helical" evidence="1">
    <location>
        <begin position="193"/>
        <end position="211"/>
    </location>
</feature>
<dbReference type="EMBL" id="CYYA01000011">
    <property type="protein sequence ID" value="CUN09249.1"/>
    <property type="molecule type" value="Genomic_DNA"/>
</dbReference>
<keyword evidence="1" id="KW-0812">Transmembrane</keyword>
<feature type="transmembrane region" description="Helical" evidence="1">
    <location>
        <begin position="302"/>
        <end position="322"/>
    </location>
</feature>
<reference evidence="2 3" key="1">
    <citation type="submission" date="2015-09" db="EMBL/GenBank/DDBJ databases">
        <authorList>
            <consortium name="Pathogen Informatics"/>
        </authorList>
    </citation>
    <scope>NUCLEOTIDE SEQUENCE [LARGE SCALE GENOMIC DNA]</scope>
    <source>
        <strain evidence="2 3">2789STDY5608891</strain>
    </source>
</reference>
<dbReference type="Proteomes" id="UP000095492">
    <property type="component" value="Unassembled WGS sequence"/>
</dbReference>